<dbReference type="InterPro" id="IPR001024">
    <property type="entry name" value="PLAT/LH2_dom"/>
</dbReference>
<dbReference type="Proteomes" id="UP000677228">
    <property type="component" value="Unassembled WGS sequence"/>
</dbReference>
<evidence type="ECO:0000313" key="15">
    <source>
        <dbReference type="Proteomes" id="UP000663829"/>
    </source>
</evidence>
<feature type="DNA-binding region" description="HMG box" evidence="7">
    <location>
        <begin position="1"/>
        <end position="65"/>
    </location>
</feature>
<evidence type="ECO:0000259" key="10">
    <source>
        <dbReference type="PROSITE" id="PS50118"/>
    </source>
</evidence>
<evidence type="ECO:0000313" key="13">
    <source>
        <dbReference type="EMBL" id="CAF3687297.1"/>
    </source>
</evidence>
<dbReference type="OrthoDB" id="6247875at2759"/>
<dbReference type="Proteomes" id="UP000681722">
    <property type="component" value="Unassembled WGS sequence"/>
</dbReference>
<dbReference type="Proteomes" id="UP000663829">
    <property type="component" value="Unassembled WGS sequence"/>
</dbReference>
<accession>A0A814AKL3</accession>
<protein>
    <submittedName>
        <fullName evidence="12">Uncharacterized protein</fullName>
    </submittedName>
</protein>
<keyword evidence="3 7" id="KW-0238">DNA-binding</keyword>
<dbReference type="AlphaFoldDB" id="A0A814AKL3"/>
<dbReference type="PANTHER" id="PTHR45803:SF5">
    <property type="entry name" value="SOX100B"/>
    <property type="match status" value="1"/>
</dbReference>
<dbReference type="EMBL" id="CAJOBA010003603">
    <property type="protein sequence ID" value="CAF3687297.1"/>
    <property type="molecule type" value="Genomic_DNA"/>
</dbReference>
<evidence type="ECO:0000313" key="11">
    <source>
        <dbReference type="EMBL" id="CAF0907723.1"/>
    </source>
</evidence>
<evidence type="ECO:0000313" key="14">
    <source>
        <dbReference type="EMBL" id="CAF3696766.1"/>
    </source>
</evidence>
<feature type="compositionally biased region" description="Low complexity" evidence="8">
    <location>
        <begin position="74"/>
        <end position="118"/>
    </location>
</feature>
<gene>
    <name evidence="12" type="ORF">GPM918_LOCUS9435</name>
    <name evidence="11" type="ORF">OVA965_LOCUS9960</name>
    <name evidence="14" type="ORF">SRO942_LOCUS9432</name>
    <name evidence="13" type="ORF">TMI583_LOCUS9956</name>
</gene>
<dbReference type="Pfam" id="PF00505">
    <property type="entry name" value="HMG_box"/>
    <property type="match status" value="1"/>
</dbReference>
<comment type="caution">
    <text evidence="12">The sequence shown here is derived from an EMBL/GenBank/DDBJ whole genome shotgun (WGS) entry which is preliminary data.</text>
</comment>
<evidence type="ECO:0000256" key="7">
    <source>
        <dbReference type="PROSITE-ProRule" id="PRU00267"/>
    </source>
</evidence>
<evidence type="ECO:0000313" key="12">
    <source>
        <dbReference type="EMBL" id="CAF0916749.1"/>
    </source>
</evidence>
<reference evidence="12" key="1">
    <citation type="submission" date="2021-02" db="EMBL/GenBank/DDBJ databases">
        <authorList>
            <person name="Nowell W R."/>
        </authorList>
    </citation>
    <scope>NUCLEOTIDE SEQUENCE</scope>
</reference>
<feature type="compositionally biased region" description="Basic and acidic residues" evidence="8">
    <location>
        <begin position="41"/>
        <end position="66"/>
    </location>
</feature>
<dbReference type="EMBL" id="CAJNOK010003602">
    <property type="protein sequence ID" value="CAF0907723.1"/>
    <property type="molecule type" value="Genomic_DNA"/>
</dbReference>
<feature type="region of interest" description="Disordered" evidence="8">
    <location>
        <begin position="39"/>
        <end position="123"/>
    </location>
</feature>
<dbReference type="GO" id="GO:0000978">
    <property type="term" value="F:RNA polymerase II cis-regulatory region sequence-specific DNA binding"/>
    <property type="evidence" value="ECO:0007669"/>
    <property type="project" value="TreeGrafter"/>
</dbReference>
<sequence>MNAFMVWAQAARKNLTNNLTAVNNAQLSKTLGKLWKALPPEQRKPFVDEAERIREQHKKDHPDYKYQPKRKAKSSSSKSSVSSRYHPYSQNSKLSSSISDSIQSPGSPDSSVDSKSPPQLFTNDFDHECKENFQYFSPYPSTLSTLGTNLQSSSPLEIDEKQLGTNDYDTYNCSTMYNPYYTQNSYMHDSRYQMNGNYILPYSTTPPPPPSYHYGTLSSNDYSISSPYSLASRCAVKQNFGENQITYKIIITTGSKTVPPQLIGRIGCVRIMLIGDNGQLGPFELTRKKEETFSWGGQDTFEITAEDLGNVTIPNEYYYNKEYA</sequence>
<name>A0A814AKL3_9BILA</name>
<dbReference type="PANTHER" id="PTHR45803">
    <property type="entry name" value="SOX100B"/>
    <property type="match status" value="1"/>
</dbReference>
<evidence type="ECO:0000256" key="8">
    <source>
        <dbReference type="SAM" id="MobiDB-lite"/>
    </source>
</evidence>
<dbReference type="PROSITE" id="PS50118">
    <property type="entry name" value="HMG_BOX_2"/>
    <property type="match status" value="1"/>
</dbReference>
<keyword evidence="2" id="KW-0805">Transcription regulation</keyword>
<dbReference type="SUPFAM" id="SSF47095">
    <property type="entry name" value="HMG-box"/>
    <property type="match status" value="1"/>
</dbReference>
<evidence type="ECO:0000256" key="3">
    <source>
        <dbReference type="ARBA" id="ARBA00023125"/>
    </source>
</evidence>
<keyword evidence="4" id="KW-0804">Transcription</keyword>
<comment type="caution">
    <text evidence="6">Lacks conserved residue(s) required for the propagation of feature annotation.</text>
</comment>
<proteinExistence type="predicted"/>
<evidence type="ECO:0000256" key="2">
    <source>
        <dbReference type="ARBA" id="ARBA00023015"/>
    </source>
</evidence>
<dbReference type="Proteomes" id="UP000682733">
    <property type="component" value="Unassembled WGS sequence"/>
</dbReference>
<dbReference type="InterPro" id="IPR009071">
    <property type="entry name" value="HMG_box_dom"/>
</dbReference>
<dbReference type="EMBL" id="CAJNOQ010001756">
    <property type="protein sequence ID" value="CAF0916749.1"/>
    <property type="molecule type" value="Genomic_DNA"/>
</dbReference>
<dbReference type="PROSITE" id="PS50095">
    <property type="entry name" value="PLAT"/>
    <property type="match status" value="1"/>
</dbReference>
<dbReference type="Gene3D" id="1.10.30.10">
    <property type="entry name" value="High mobility group box domain"/>
    <property type="match status" value="1"/>
</dbReference>
<evidence type="ECO:0000256" key="4">
    <source>
        <dbReference type="ARBA" id="ARBA00023163"/>
    </source>
</evidence>
<evidence type="ECO:0000256" key="6">
    <source>
        <dbReference type="PROSITE-ProRule" id="PRU00152"/>
    </source>
</evidence>
<dbReference type="InterPro" id="IPR050917">
    <property type="entry name" value="SOX_TF"/>
</dbReference>
<dbReference type="GO" id="GO:0000981">
    <property type="term" value="F:DNA-binding transcription factor activity, RNA polymerase II-specific"/>
    <property type="evidence" value="ECO:0007669"/>
    <property type="project" value="TreeGrafter"/>
</dbReference>
<dbReference type="SMART" id="SM00398">
    <property type="entry name" value="HMG"/>
    <property type="match status" value="1"/>
</dbReference>
<dbReference type="InterPro" id="IPR036910">
    <property type="entry name" value="HMG_box_dom_sf"/>
</dbReference>
<evidence type="ECO:0000256" key="1">
    <source>
        <dbReference type="ARBA" id="ARBA00004123"/>
    </source>
</evidence>
<dbReference type="EMBL" id="CAJOBC010001755">
    <property type="protein sequence ID" value="CAF3696766.1"/>
    <property type="molecule type" value="Genomic_DNA"/>
</dbReference>
<evidence type="ECO:0000259" key="9">
    <source>
        <dbReference type="PROSITE" id="PS50095"/>
    </source>
</evidence>
<dbReference type="Gene3D" id="2.40.180.10">
    <property type="entry name" value="Catalase core domain"/>
    <property type="match status" value="1"/>
</dbReference>
<keyword evidence="5 7" id="KW-0539">Nucleus</keyword>
<feature type="domain" description="PLAT" evidence="9">
    <location>
        <begin position="245"/>
        <end position="324"/>
    </location>
</feature>
<evidence type="ECO:0000256" key="5">
    <source>
        <dbReference type="ARBA" id="ARBA00023242"/>
    </source>
</evidence>
<dbReference type="SUPFAM" id="SSF49723">
    <property type="entry name" value="Lipase/lipooxygenase domain (PLAT/LH2 domain)"/>
    <property type="match status" value="1"/>
</dbReference>
<organism evidence="12 15">
    <name type="scientific">Didymodactylos carnosus</name>
    <dbReference type="NCBI Taxonomy" id="1234261"/>
    <lineage>
        <taxon>Eukaryota</taxon>
        <taxon>Metazoa</taxon>
        <taxon>Spiralia</taxon>
        <taxon>Gnathifera</taxon>
        <taxon>Rotifera</taxon>
        <taxon>Eurotatoria</taxon>
        <taxon>Bdelloidea</taxon>
        <taxon>Philodinida</taxon>
        <taxon>Philodinidae</taxon>
        <taxon>Didymodactylos</taxon>
    </lineage>
</organism>
<feature type="domain" description="HMG box" evidence="10">
    <location>
        <begin position="1"/>
        <end position="65"/>
    </location>
</feature>
<dbReference type="InterPro" id="IPR036392">
    <property type="entry name" value="PLAT/LH2_dom_sf"/>
</dbReference>
<dbReference type="GO" id="GO:0005634">
    <property type="term" value="C:nucleus"/>
    <property type="evidence" value="ECO:0007669"/>
    <property type="project" value="UniProtKB-SubCell"/>
</dbReference>
<comment type="subcellular location">
    <subcellularLocation>
        <location evidence="1">Nucleus</location>
    </subcellularLocation>
</comment>
<keyword evidence="15" id="KW-1185">Reference proteome</keyword>